<name>A0ABS6IJI1_9HYPH</name>
<dbReference type="RefSeq" id="WP_216960810.1">
    <property type="nucleotide sequence ID" value="NZ_JAHOPB010000001.1"/>
</dbReference>
<proteinExistence type="predicted"/>
<accession>A0ABS6IJI1</accession>
<evidence type="ECO:0000313" key="2">
    <source>
        <dbReference type="Proteomes" id="UP000727907"/>
    </source>
</evidence>
<evidence type="ECO:0000313" key="1">
    <source>
        <dbReference type="EMBL" id="MBU8874752.1"/>
    </source>
</evidence>
<keyword evidence="2" id="KW-1185">Reference proteome</keyword>
<protein>
    <recommendedName>
        <fullName evidence="3">Phage protein</fullName>
    </recommendedName>
</protein>
<dbReference type="Proteomes" id="UP000727907">
    <property type="component" value="Unassembled WGS sequence"/>
</dbReference>
<sequence length="339" mass="37128">MATLSVTNPTLADWSKVLDPNGSIAQVIGLLSQMNEITDDMVWNEGNLPTGHRTSVQTSLPTGTWRRFNEGIVPTKSTSTQITDSCGMLETYSEIDKALADLNGNTAAYRLSEDRAFLEGLTQQLAGVLFYGNTATNPERFMGFSPRYNTTSTATSQTANNFISGGGAGSDNTSIWLVGWGDLTVHGIFPKGSKAGLSMKDLGEQTLLDAAGNRYQGYRTHYKWDAGLTVRDWRYVVRIGNIDVSDLAGATPADLVKLMMRAMNKIPNIKMCKPAWYMNRTVKQWLDIQRNLGAAVSNTTNNSNIRRTLDESDGRIFDSFGGIPIRKCDQITLAEATVS</sequence>
<organism evidence="1 2">
    <name type="scientific">Reyranella humidisoli</name>
    <dbReference type="NCBI Taxonomy" id="2849149"/>
    <lineage>
        <taxon>Bacteria</taxon>
        <taxon>Pseudomonadati</taxon>
        <taxon>Pseudomonadota</taxon>
        <taxon>Alphaproteobacteria</taxon>
        <taxon>Hyphomicrobiales</taxon>
        <taxon>Reyranellaceae</taxon>
        <taxon>Reyranella</taxon>
    </lineage>
</organism>
<dbReference type="Pfam" id="PF20911">
    <property type="entry name" value="GP7"/>
    <property type="match status" value="1"/>
</dbReference>
<comment type="caution">
    <text evidence="1">The sequence shown here is derived from an EMBL/GenBank/DDBJ whole genome shotgun (WGS) entry which is preliminary data.</text>
</comment>
<gene>
    <name evidence="1" type="ORF">KQ910_13335</name>
</gene>
<dbReference type="InterPro" id="IPR048813">
    <property type="entry name" value="GP7-like"/>
</dbReference>
<dbReference type="EMBL" id="JAHOPB010000001">
    <property type="protein sequence ID" value="MBU8874752.1"/>
    <property type="molecule type" value="Genomic_DNA"/>
</dbReference>
<reference evidence="1 2" key="1">
    <citation type="submission" date="2021-06" db="EMBL/GenBank/DDBJ databases">
        <authorList>
            <person name="Lee D.H."/>
        </authorList>
    </citation>
    <scope>NUCLEOTIDE SEQUENCE [LARGE SCALE GENOMIC DNA]</scope>
    <source>
        <strain evidence="1 2">MMS21-HV4-11</strain>
    </source>
</reference>
<dbReference type="NCBIfam" id="NF045672">
    <property type="entry name" value="MCP_gp7_epsi_15"/>
    <property type="match status" value="1"/>
</dbReference>
<evidence type="ECO:0008006" key="3">
    <source>
        <dbReference type="Google" id="ProtNLM"/>
    </source>
</evidence>